<accession>A0A2U2BMB1</accession>
<dbReference type="AlphaFoldDB" id="A0A2U2BMB1"/>
<reference evidence="1 2" key="1">
    <citation type="submission" date="2018-05" db="EMBL/GenBank/DDBJ databases">
        <title>Genome Sequence of an Efficient Indole-Degrading Bacterium, Alcaligenes sp.YBY.</title>
        <authorList>
            <person name="Yang B."/>
        </authorList>
    </citation>
    <scope>NUCLEOTIDE SEQUENCE [LARGE SCALE GENOMIC DNA]</scope>
    <source>
        <strain evidence="1 2">YBY</strain>
    </source>
</reference>
<proteinExistence type="predicted"/>
<comment type="caution">
    <text evidence="1">The sequence shown here is derived from an EMBL/GenBank/DDBJ whole genome shotgun (WGS) entry which is preliminary data.</text>
</comment>
<protein>
    <recommendedName>
        <fullName evidence="3">HNH endonuclease</fullName>
    </recommendedName>
</protein>
<evidence type="ECO:0000313" key="2">
    <source>
        <dbReference type="Proteomes" id="UP000245216"/>
    </source>
</evidence>
<reference evidence="1 2" key="2">
    <citation type="submission" date="2018-05" db="EMBL/GenBank/DDBJ databases">
        <authorList>
            <person name="Lanie J.A."/>
            <person name="Ng W.-L."/>
            <person name="Kazmierczak K.M."/>
            <person name="Andrzejewski T.M."/>
            <person name="Davidsen T.M."/>
            <person name="Wayne K.J."/>
            <person name="Tettelin H."/>
            <person name="Glass J.I."/>
            <person name="Rusch D."/>
            <person name="Podicherti R."/>
            <person name="Tsui H.-C.T."/>
            <person name="Winkler M.E."/>
        </authorList>
    </citation>
    <scope>NUCLEOTIDE SEQUENCE [LARGE SCALE GENOMIC DNA]</scope>
    <source>
        <strain evidence="1 2">YBY</strain>
    </source>
</reference>
<gene>
    <name evidence="1" type="ORF">DF183_09590</name>
</gene>
<name>A0A2U2BMB1_ALCFA</name>
<sequence>MPAHLRHSFSPNVISKVAERAAYICSNPKCHRVTIGPDSAVAHKSIKTGEAAHICAASPGGPRYDMSQIESERRGIGNAIWLCAACADLIDKNSGHSYPVEHLRKWKRDHETLMKECLEGGRRIVLQFLPHRPDEGIALQLIHSLEDKGALYQPYDQEDPKRVAESLKELRTTLTALRAQVSPDSPLDVILESIARACRHYMNTTPDHPDIKELNFSLGAVRKVVGLNVGELLKHYKLPASPQLTSIVPQ</sequence>
<evidence type="ECO:0000313" key="1">
    <source>
        <dbReference type="EMBL" id="PWE15150.1"/>
    </source>
</evidence>
<dbReference type="EMBL" id="QEXO01000002">
    <property type="protein sequence ID" value="PWE15150.1"/>
    <property type="molecule type" value="Genomic_DNA"/>
</dbReference>
<dbReference type="Proteomes" id="UP000245216">
    <property type="component" value="Unassembled WGS sequence"/>
</dbReference>
<organism evidence="1 2">
    <name type="scientific">Alcaligenes faecalis</name>
    <dbReference type="NCBI Taxonomy" id="511"/>
    <lineage>
        <taxon>Bacteria</taxon>
        <taxon>Pseudomonadati</taxon>
        <taxon>Pseudomonadota</taxon>
        <taxon>Betaproteobacteria</taxon>
        <taxon>Burkholderiales</taxon>
        <taxon>Alcaligenaceae</taxon>
        <taxon>Alcaligenes</taxon>
    </lineage>
</organism>
<evidence type="ECO:0008006" key="3">
    <source>
        <dbReference type="Google" id="ProtNLM"/>
    </source>
</evidence>